<comment type="caution">
    <text evidence="1">The sequence shown here is derived from an EMBL/GenBank/DDBJ whole genome shotgun (WGS) entry which is preliminary data.</text>
</comment>
<name>A0A329LNQ6_9BACL</name>
<dbReference type="Proteomes" id="UP000250369">
    <property type="component" value="Unassembled WGS sequence"/>
</dbReference>
<dbReference type="EMBL" id="QMFB01000060">
    <property type="protein sequence ID" value="RAV08333.1"/>
    <property type="molecule type" value="Genomic_DNA"/>
</dbReference>
<dbReference type="OrthoDB" id="2454327at2"/>
<accession>A0A329LNQ6</accession>
<keyword evidence="2" id="KW-1185">Reference proteome</keyword>
<sequence>MDFILDIIETKIELFEAYDLAALEKKIEEQIEINKALMLDVHKVEHQVTFNPVLNKMLYTALIHFKAKSLK</sequence>
<dbReference type="Pfam" id="PF10750">
    <property type="entry name" value="DUF2536"/>
    <property type="match status" value="1"/>
</dbReference>
<dbReference type="AlphaFoldDB" id="A0A329LNQ6"/>
<protein>
    <submittedName>
        <fullName evidence="1">DUF2536 domain-containing protein</fullName>
    </submittedName>
</protein>
<dbReference type="InterPro" id="IPR019686">
    <property type="entry name" value="DUF2536"/>
</dbReference>
<evidence type="ECO:0000313" key="2">
    <source>
        <dbReference type="Proteomes" id="UP000250369"/>
    </source>
</evidence>
<reference evidence="1 2" key="1">
    <citation type="journal article" date="2009" name="Int. J. Syst. Evol. Microbiol.">
        <title>Paenibacillus contaminans sp. nov., isolated from a contaminated laboratory plate.</title>
        <authorList>
            <person name="Chou J.H."/>
            <person name="Lee J.H."/>
            <person name="Lin M.C."/>
            <person name="Chang P.S."/>
            <person name="Arun A.B."/>
            <person name="Young C.C."/>
            <person name="Chen W.M."/>
        </authorList>
    </citation>
    <scope>NUCLEOTIDE SEQUENCE [LARGE SCALE GENOMIC DNA]</scope>
    <source>
        <strain evidence="1 2">CKOBP-6</strain>
    </source>
</reference>
<organism evidence="1 2">
    <name type="scientific">Paenibacillus contaminans</name>
    <dbReference type="NCBI Taxonomy" id="450362"/>
    <lineage>
        <taxon>Bacteria</taxon>
        <taxon>Bacillati</taxon>
        <taxon>Bacillota</taxon>
        <taxon>Bacilli</taxon>
        <taxon>Bacillales</taxon>
        <taxon>Paenibacillaceae</taxon>
        <taxon>Paenibacillus</taxon>
    </lineage>
</organism>
<evidence type="ECO:0000313" key="1">
    <source>
        <dbReference type="EMBL" id="RAV08333.1"/>
    </source>
</evidence>
<proteinExistence type="predicted"/>
<gene>
    <name evidence="1" type="ORF">DQG23_41205</name>
</gene>
<dbReference type="RefSeq" id="WP_113036869.1">
    <property type="nucleotide sequence ID" value="NZ_QMFB01000060.1"/>
</dbReference>